<dbReference type="EMBL" id="QEKQ01000001">
    <property type="protein sequence ID" value="PVY79166.1"/>
    <property type="molecule type" value="Genomic_DNA"/>
</dbReference>
<comment type="caution">
    <text evidence="1">The sequence shown here is derived from an EMBL/GenBank/DDBJ whole genome shotgun (WGS) entry which is preliminary data.</text>
</comment>
<accession>A0A2U1D191</accession>
<protein>
    <submittedName>
        <fullName evidence="1">Uncharacterized protein DUF2797</fullName>
    </submittedName>
</protein>
<organism evidence="1 2">
    <name type="scientific">Tamilnaduibacter salinus</name>
    <dbReference type="NCBI Taxonomy" id="1484056"/>
    <lineage>
        <taxon>Bacteria</taxon>
        <taxon>Pseudomonadati</taxon>
        <taxon>Pseudomonadota</taxon>
        <taxon>Gammaproteobacteria</taxon>
        <taxon>Pseudomonadales</taxon>
        <taxon>Marinobacteraceae</taxon>
        <taxon>Tamilnaduibacter</taxon>
    </lineage>
</organism>
<dbReference type="InterPro" id="IPR021246">
    <property type="entry name" value="DUF2797"/>
</dbReference>
<gene>
    <name evidence="1" type="ORF">C8D92_101374</name>
</gene>
<dbReference type="Pfam" id="PF10977">
    <property type="entry name" value="DUF2797"/>
    <property type="match status" value="1"/>
</dbReference>
<sequence>MSDAAISPVVDVEGRLNKMPVSADSPVQYQLLVGDTRLPLNDLLGREIAVDFTGEIRCIHCDRKTRKSFNQGYCYPCFRRLARCDSCIKSPEKCHYYLGTCREPEWGEQHCMVPHVVYLANSSGVKVGITRGSQVPTRWIDQGAVEAVPMLEVATRRLAGLVEVVCKAHVADRTNWRTMLKGDVPPVDLYEERRQLLAAVRDELEQLRGEHGHDAIREAHDGSTALAYPVSSWPETVRPLNLDRTPSVRGRLDGIKGQYMILDSGVLNIRKFTAYQVRVRVYDEPALTADLFD</sequence>
<evidence type="ECO:0000313" key="1">
    <source>
        <dbReference type="EMBL" id="PVY79166.1"/>
    </source>
</evidence>
<proteinExistence type="predicted"/>
<dbReference type="AlphaFoldDB" id="A0A2U1D191"/>
<reference evidence="1 2" key="1">
    <citation type="submission" date="2018-04" db="EMBL/GenBank/DDBJ databases">
        <title>Genomic Encyclopedia of Type Strains, Phase IV (KMG-IV): sequencing the most valuable type-strain genomes for metagenomic binning, comparative biology and taxonomic classification.</title>
        <authorList>
            <person name="Goeker M."/>
        </authorList>
    </citation>
    <scope>NUCLEOTIDE SEQUENCE [LARGE SCALE GENOMIC DNA]</scope>
    <source>
        <strain evidence="1 2">DSM 28688</strain>
    </source>
</reference>
<name>A0A2U1D191_9GAMM</name>
<dbReference type="Proteomes" id="UP000245887">
    <property type="component" value="Unassembled WGS sequence"/>
</dbReference>
<evidence type="ECO:0000313" key="2">
    <source>
        <dbReference type="Proteomes" id="UP000245887"/>
    </source>
</evidence>